<accession>A0A6L7GKZ9</accession>
<dbReference type="EMBL" id="WMBR01000001">
    <property type="protein sequence ID" value="MXP20163.1"/>
    <property type="molecule type" value="Genomic_DNA"/>
</dbReference>
<sequence length="76" mass="8746">MNDDTTPVPPVRRKLKLRRETLDHLRDDLFNLQDVSLWTCAGDRIPTIGSDPALVEIDDVHIQVHIDVYDGSHDRE</sequence>
<proteinExistence type="predicted"/>
<comment type="caution">
    <text evidence="1">The sequence shown here is derived from an EMBL/GenBank/DDBJ whole genome shotgun (WGS) entry which is preliminary data.</text>
</comment>
<dbReference type="AlphaFoldDB" id="A0A6L7GKZ9"/>
<dbReference type="Proteomes" id="UP000475545">
    <property type="component" value="Unassembled WGS sequence"/>
</dbReference>
<dbReference type="RefSeq" id="WP_160900331.1">
    <property type="nucleotide sequence ID" value="NZ_CP102850.1"/>
</dbReference>
<evidence type="ECO:0000313" key="2">
    <source>
        <dbReference type="Proteomes" id="UP000475545"/>
    </source>
</evidence>
<organism evidence="1 2">
    <name type="scientific">Gordonia mangrovi</name>
    <dbReference type="NCBI Taxonomy" id="2665643"/>
    <lineage>
        <taxon>Bacteria</taxon>
        <taxon>Bacillati</taxon>
        <taxon>Actinomycetota</taxon>
        <taxon>Actinomycetes</taxon>
        <taxon>Mycobacteriales</taxon>
        <taxon>Gordoniaceae</taxon>
        <taxon>Gordonia</taxon>
    </lineage>
</organism>
<keyword evidence="2" id="KW-1185">Reference proteome</keyword>
<reference evidence="1 2" key="1">
    <citation type="submission" date="2019-11" db="EMBL/GenBank/DDBJ databases">
        <title>Gordonia sp. nov., a novel actinobacterium isolated from mangrove soil in Hainan.</title>
        <authorList>
            <person name="Huang X."/>
            <person name="Xie Y."/>
            <person name="Chu X."/>
            <person name="Xiao K."/>
        </authorList>
    </citation>
    <scope>NUCLEOTIDE SEQUENCE [LARGE SCALE GENOMIC DNA]</scope>
    <source>
        <strain evidence="1 2">HNM0687</strain>
    </source>
</reference>
<name>A0A6L7GKZ9_9ACTN</name>
<evidence type="ECO:0000313" key="1">
    <source>
        <dbReference type="EMBL" id="MXP20163.1"/>
    </source>
</evidence>
<gene>
    <name evidence="1" type="ORF">GIY30_02100</name>
</gene>
<protein>
    <submittedName>
        <fullName evidence="1">Uncharacterized protein</fullName>
    </submittedName>
</protein>